<dbReference type="EMBL" id="PECH01000006">
    <property type="protein sequence ID" value="TDZ82842.1"/>
    <property type="molecule type" value="Genomic_DNA"/>
</dbReference>
<name>A0A4R8S0Y3_9MYCO</name>
<reference evidence="2 3" key="1">
    <citation type="journal article" date="2019" name="Sci. Rep.">
        <title>Extended insight into the Mycobacterium chelonae-abscessus complex through whole genome sequencing of Mycobacterium salmoniphilum outbreak and Mycobacterium salmoniphilum-like strains.</title>
        <authorList>
            <person name="Behra P.R.K."/>
            <person name="Das S."/>
            <person name="Pettersson B.M.F."/>
            <person name="Shirreff L."/>
            <person name="DuCote T."/>
            <person name="Jacobsson K.G."/>
            <person name="Ennis D.G."/>
            <person name="Kirsebom L.A."/>
        </authorList>
    </citation>
    <scope>NUCLEOTIDE SEQUENCE [LARGE SCALE GENOMIC DNA]</scope>
    <source>
        <strain evidence="2 3">DE 4585</strain>
    </source>
</reference>
<gene>
    <name evidence="2" type="ORF">DE4585_01634</name>
</gene>
<evidence type="ECO:0000313" key="3">
    <source>
        <dbReference type="Proteomes" id="UP000295117"/>
    </source>
</evidence>
<evidence type="ECO:0000313" key="2">
    <source>
        <dbReference type="EMBL" id="TDZ82842.1"/>
    </source>
</evidence>
<sequence length="37" mass="3871">MASVPIQPDLTAPPDHWEGLGGYPVVAPQGSSDPVWV</sequence>
<comment type="caution">
    <text evidence="2">The sequence shown here is derived from an EMBL/GenBank/DDBJ whole genome shotgun (WGS) entry which is preliminary data.</text>
</comment>
<evidence type="ECO:0000256" key="1">
    <source>
        <dbReference type="SAM" id="MobiDB-lite"/>
    </source>
</evidence>
<dbReference type="Proteomes" id="UP000295117">
    <property type="component" value="Unassembled WGS sequence"/>
</dbReference>
<accession>A0A4R8S0Y3</accession>
<protein>
    <submittedName>
        <fullName evidence="2">Uncharacterized protein</fullName>
    </submittedName>
</protein>
<proteinExistence type="predicted"/>
<dbReference type="AlphaFoldDB" id="A0A4R8S0Y3"/>
<organism evidence="2 3">
    <name type="scientific">Mycobacteroides salmoniphilum</name>
    <dbReference type="NCBI Taxonomy" id="404941"/>
    <lineage>
        <taxon>Bacteria</taxon>
        <taxon>Bacillati</taxon>
        <taxon>Actinomycetota</taxon>
        <taxon>Actinomycetes</taxon>
        <taxon>Mycobacteriales</taxon>
        <taxon>Mycobacteriaceae</taxon>
        <taxon>Mycobacteroides</taxon>
    </lineage>
</organism>
<feature type="region of interest" description="Disordered" evidence="1">
    <location>
        <begin position="1"/>
        <end position="37"/>
    </location>
</feature>